<name>A0A4S4KV56_9APHY</name>
<dbReference type="PANTHER" id="PTHR48106">
    <property type="entry name" value="QUINONE OXIDOREDUCTASE PIG3-RELATED"/>
    <property type="match status" value="1"/>
</dbReference>
<dbReference type="InterPro" id="IPR014189">
    <property type="entry name" value="Quinone_OxRdtase_PIG3"/>
</dbReference>
<dbReference type="InterPro" id="IPR036291">
    <property type="entry name" value="NAD(P)-bd_dom_sf"/>
</dbReference>
<accession>A0A4S4KV56</accession>
<reference evidence="4 5" key="1">
    <citation type="submission" date="2019-02" db="EMBL/GenBank/DDBJ databases">
        <title>Genome sequencing of the rare red list fungi Phlebia centrifuga.</title>
        <authorList>
            <person name="Buettner E."/>
            <person name="Kellner H."/>
        </authorList>
    </citation>
    <scope>NUCLEOTIDE SEQUENCE [LARGE SCALE GENOMIC DNA]</scope>
    <source>
        <strain evidence="4 5">DSM 108282</strain>
    </source>
</reference>
<sequence>MIDITSFGMRITQEQEFRIGALNLFTSLSQINLLQVVAYEMPSMQAVIIKDGKGPIENLYIGEIEKPVPGHGEVLVKIKAFGLNRMDIYQREGKYPLPPGAPETLGVEFSGTIAEVGQACNPMWKEGDEVIGLASGGAYAEYILVRQTNLMRKPPHLSWIEAASIPENFLTAYQALVPIAQVKEGDDVLIHAGASGVGIAAIQLARLYGAKTITATTSTQEKIDFVLKMPNGATHGVNYKTQDFAEEVSKITNGKGVDVVIDFVGQSHWHKNIAALAKDGRMTLLAFMSGSVIKEVDIGPILYKRLHIEGSTLRSRSNEYQADLIAKFQKDVVDEITGSEGHGKLRTYIHEVYPWQKIQEAHRAMQSDSNAGKLIMTIC</sequence>
<dbReference type="CDD" id="cd05276">
    <property type="entry name" value="p53_inducible_oxidoreductase"/>
    <property type="match status" value="1"/>
</dbReference>
<dbReference type="SMART" id="SM00829">
    <property type="entry name" value="PKS_ER"/>
    <property type="match status" value="1"/>
</dbReference>
<evidence type="ECO:0000256" key="1">
    <source>
        <dbReference type="ARBA" id="ARBA00022857"/>
    </source>
</evidence>
<evidence type="ECO:0000313" key="4">
    <source>
        <dbReference type="EMBL" id="THH02639.1"/>
    </source>
</evidence>
<feature type="domain" description="Enoyl reductase (ER)" evidence="3">
    <location>
        <begin position="54"/>
        <end position="376"/>
    </location>
</feature>
<evidence type="ECO:0000256" key="2">
    <source>
        <dbReference type="ARBA" id="ARBA00023002"/>
    </source>
</evidence>
<dbReference type="InterPro" id="IPR011032">
    <property type="entry name" value="GroES-like_sf"/>
</dbReference>
<dbReference type="EMBL" id="SGPJ01000003">
    <property type="protein sequence ID" value="THH02639.1"/>
    <property type="molecule type" value="Genomic_DNA"/>
</dbReference>
<organism evidence="4 5">
    <name type="scientific">Hermanssonia centrifuga</name>
    <dbReference type="NCBI Taxonomy" id="98765"/>
    <lineage>
        <taxon>Eukaryota</taxon>
        <taxon>Fungi</taxon>
        <taxon>Dikarya</taxon>
        <taxon>Basidiomycota</taxon>
        <taxon>Agaricomycotina</taxon>
        <taxon>Agaricomycetes</taxon>
        <taxon>Polyporales</taxon>
        <taxon>Meruliaceae</taxon>
        <taxon>Hermanssonia</taxon>
    </lineage>
</organism>
<dbReference type="InterPro" id="IPR013149">
    <property type="entry name" value="ADH-like_C"/>
</dbReference>
<keyword evidence="5" id="KW-1185">Reference proteome</keyword>
<dbReference type="NCBIfam" id="TIGR02824">
    <property type="entry name" value="quinone_pig3"/>
    <property type="match status" value="1"/>
</dbReference>
<dbReference type="Proteomes" id="UP000309038">
    <property type="component" value="Unassembled WGS sequence"/>
</dbReference>
<keyword evidence="1" id="KW-0521">NADP</keyword>
<comment type="caution">
    <text evidence="4">The sequence shown here is derived from an EMBL/GenBank/DDBJ whole genome shotgun (WGS) entry which is preliminary data.</text>
</comment>
<gene>
    <name evidence="4" type="ORF">EW026_g258</name>
</gene>
<dbReference type="Gene3D" id="3.40.50.720">
    <property type="entry name" value="NAD(P)-binding Rossmann-like Domain"/>
    <property type="match status" value="1"/>
</dbReference>
<evidence type="ECO:0000313" key="5">
    <source>
        <dbReference type="Proteomes" id="UP000309038"/>
    </source>
</evidence>
<protein>
    <recommendedName>
        <fullName evidence="3">Enoyl reductase (ER) domain-containing protein</fullName>
    </recommendedName>
</protein>
<dbReference type="SUPFAM" id="SSF51735">
    <property type="entry name" value="NAD(P)-binding Rossmann-fold domains"/>
    <property type="match status" value="1"/>
</dbReference>
<dbReference type="SUPFAM" id="SSF50129">
    <property type="entry name" value="GroES-like"/>
    <property type="match status" value="1"/>
</dbReference>
<dbReference type="InterPro" id="IPR020843">
    <property type="entry name" value="ER"/>
</dbReference>
<evidence type="ECO:0000259" key="3">
    <source>
        <dbReference type="SMART" id="SM00829"/>
    </source>
</evidence>
<dbReference type="Gene3D" id="3.90.180.10">
    <property type="entry name" value="Medium-chain alcohol dehydrogenases, catalytic domain"/>
    <property type="match status" value="1"/>
</dbReference>
<dbReference type="GO" id="GO:0016651">
    <property type="term" value="F:oxidoreductase activity, acting on NAD(P)H"/>
    <property type="evidence" value="ECO:0007669"/>
    <property type="project" value="TreeGrafter"/>
</dbReference>
<dbReference type="GO" id="GO:0070402">
    <property type="term" value="F:NADPH binding"/>
    <property type="evidence" value="ECO:0007669"/>
    <property type="project" value="TreeGrafter"/>
</dbReference>
<dbReference type="PANTHER" id="PTHR48106:SF18">
    <property type="entry name" value="QUINONE OXIDOREDUCTASE PIG3"/>
    <property type="match status" value="1"/>
</dbReference>
<dbReference type="InterPro" id="IPR013154">
    <property type="entry name" value="ADH-like_N"/>
</dbReference>
<dbReference type="AlphaFoldDB" id="A0A4S4KV56"/>
<dbReference type="Pfam" id="PF00107">
    <property type="entry name" value="ADH_zinc_N"/>
    <property type="match status" value="1"/>
</dbReference>
<dbReference type="Pfam" id="PF08240">
    <property type="entry name" value="ADH_N"/>
    <property type="match status" value="1"/>
</dbReference>
<keyword evidence="2" id="KW-0560">Oxidoreductase</keyword>
<proteinExistence type="predicted"/>